<sequence length="121" mass="14093">MKIDINNALTIIIGLLTVVGAIYRLAQIEANINSKIDKVENRLLSAVDQLKDNFVDRLYKVEKKLDVHLVEYKEKKLFVEYRLSGLESLIKHKFDRLANWVKQIVGFLNKNSGFQIRDDKF</sequence>
<organism evidence="2 3">
    <name type="scientific">Desmonostoc muscorum LEGE 12446</name>
    <dbReference type="NCBI Taxonomy" id="1828758"/>
    <lineage>
        <taxon>Bacteria</taxon>
        <taxon>Bacillati</taxon>
        <taxon>Cyanobacteriota</taxon>
        <taxon>Cyanophyceae</taxon>
        <taxon>Nostocales</taxon>
        <taxon>Nostocaceae</taxon>
        <taxon>Desmonostoc</taxon>
    </lineage>
</organism>
<dbReference type="AlphaFoldDB" id="A0A8J6ZVI3"/>
<name>A0A8J6ZVI3_DESMC</name>
<protein>
    <submittedName>
        <fullName evidence="2">Uncharacterized protein</fullName>
    </submittedName>
</protein>
<dbReference type="RefSeq" id="WP_193914764.1">
    <property type="nucleotide sequence ID" value="NZ_JADEXS020000001.1"/>
</dbReference>
<feature type="transmembrane region" description="Helical" evidence="1">
    <location>
        <begin position="7"/>
        <end position="26"/>
    </location>
</feature>
<proteinExistence type="predicted"/>
<comment type="caution">
    <text evidence="2">The sequence shown here is derived from an EMBL/GenBank/DDBJ whole genome shotgun (WGS) entry which is preliminary data.</text>
</comment>
<keyword evidence="3" id="KW-1185">Reference proteome</keyword>
<keyword evidence="1" id="KW-1133">Transmembrane helix</keyword>
<gene>
    <name evidence="2" type="ORF">IQ276_07165</name>
</gene>
<accession>A0A8J6ZVI3</accession>
<evidence type="ECO:0000256" key="1">
    <source>
        <dbReference type="SAM" id="Phobius"/>
    </source>
</evidence>
<evidence type="ECO:0000313" key="3">
    <source>
        <dbReference type="Proteomes" id="UP000622533"/>
    </source>
</evidence>
<dbReference type="EMBL" id="JADEXS010000066">
    <property type="protein sequence ID" value="MBE9022219.1"/>
    <property type="molecule type" value="Genomic_DNA"/>
</dbReference>
<keyword evidence="1" id="KW-0812">Transmembrane</keyword>
<evidence type="ECO:0000313" key="2">
    <source>
        <dbReference type="EMBL" id="MBE9022219.1"/>
    </source>
</evidence>
<dbReference type="Proteomes" id="UP000622533">
    <property type="component" value="Unassembled WGS sequence"/>
</dbReference>
<keyword evidence="1" id="KW-0472">Membrane</keyword>
<reference evidence="2" key="1">
    <citation type="submission" date="2020-10" db="EMBL/GenBank/DDBJ databases">
        <authorList>
            <person name="Castelo-Branco R."/>
            <person name="Eusebio N."/>
            <person name="Adriana R."/>
            <person name="Vieira A."/>
            <person name="Brugerolle De Fraissinette N."/>
            <person name="Rezende De Castro R."/>
            <person name="Schneider M.P."/>
            <person name="Vasconcelos V."/>
            <person name="Leao P.N."/>
        </authorList>
    </citation>
    <scope>NUCLEOTIDE SEQUENCE</scope>
    <source>
        <strain evidence="2">LEGE 12446</strain>
    </source>
</reference>